<reference evidence="9 10" key="1">
    <citation type="journal article" date="2015" name="Genome Announc.">
        <title>Complete and Assembled Genome Sequence of Bifidobacterium kashiwanohense PV20-2, Isolated from the Feces of an Anemic Kenyan Infant.</title>
        <authorList>
            <person name="Vazquez-Gutierrez P."/>
            <person name="Lacroix C."/>
            <person name="Chassard C."/>
            <person name="Klumpp J."/>
            <person name="Jans C."/>
            <person name="Stevens M.J."/>
        </authorList>
    </citation>
    <scope>NUCLEOTIDE SEQUENCE [LARGE SCALE GENOMIC DNA]</scope>
    <source>
        <strain evidence="9 10">PV20-2</strain>
    </source>
</reference>
<dbReference type="HOGENOM" id="CLU_016047_1_2_11"/>
<evidence type="ECO:0000259" key="8">
    <source>
        <dbReference type="PROSITE" id="PS50928"/>
    </source>
</evidence>
<dbReference type="InterPro" id="IPR035906">
    <property type="entry name" value="MetI-like_sf"/>
</dbReference>
<evidence type="ECO:0000313" key="9">
    <source>
        <dbReference type="EMBL" id="AIZ14122.1"/>
    </source>
</evidence>
<dbReference type="PANTHER" id="PTHR43744">
    <property type="entry name" value="ABC TRANSPORTER PERMEASE PROTEIN MG189-RELATED-RELATED"/>
    <property type="match status" value="1"/>
</dbReference>
<protein>
    <submittedName>
        <fullName evidence="9">ABC transporter permease</fullName>
    </submittedName>
</protein>
<evidence type="ECO:0000256" key="4">
    <source>
        <dbReference type="ARBA" id="ARBA00022692"/>
    </source>
</evidence>
<comment type="similarity">
    <text evidence="7">Belongs to the binding-protein-dependent transport system permease family.</text>
</comment>
<dbReference type="SUPFAM" id="SSF161098">
    <property type="entry name" value="MetI-like"/>
    <property type="match status" value="1"/>
</dbReference>
<proteinExistence type="inferred from homology"/>
<feature type="transmembrane region" description="Helical" evidence="7">
    <location>
        <begin position="106"/>
        <end position="128"/>
    </location>
</feature>
<organism evidence="9 10">
    <name type="scientific">Bifidobacterium catenulatum PV20-2</name>
    <dbReference type="NCBI Taxonomy" id="1447716"/>
    <lineage>
        <taxon>Bacteria</taxon>
        <taxon>Bacillati</taxon>
        <taxon>Actinomycetota</taxon>
        <taxon>Actinomycetes</taxon>
        <taxon>Bifidobacteriales</taxon>
        <taxon>Bifidobacteriaceae</taxon>
        <taxon>Bifidobacterium</taxon>
    </lineage>
</organism>
<keyword evidence="4 7" id="KW-0812">Transmembrane</keyword>
<dbReference type="KEGG" id="bka:AH68_02635"/>
<dbReference type="Gene3D" id="1.10.3720.10">
    <property type="entry name" value="MetI-like"/>
    <property type="match status" value="1"/>
</dbReference>
<feature type="transmembrane region" description="Helical" evidence="7">
    <location>
        <begin position="12"/>
        <end position="33"/>
    </location>
</feature>
<dbReference type="RefSeq" id="WP_039197391.1">
    <property type="nucleotide sequence ID" value="NZ_CP007456.1"/>
</dbReference>
<feature type="transmembrane region" description="Helical" evidence="7">
    <location>
        <begin position="183"/>
        <end position="205"/>
    </location>
</feature>
<name>A0A0A7I1D8_9BIFI</name>
<comment type="subcellular location">
    <subcellularLocation>
        <location evidence="1 7">Cell membrane</location>
        <topology evidence="1 7">Multi-pass membrane protein</topology>
    </subcellularLocation>
</comment>
<dbReference type="CDD" id="cd06261">
    <property type="entry name" value="TM_PBP2"/>
    <property type="match status" value="1"/>
</dbReference>
<dbReference type="InterPro" id="IPR000515">
    <property type="entry name" value="MetI-like"/>
</dbReference>
<keyword evidence="6 7" id="KW-0472">Membrane</keyword>
<accession>A0A0A7I1D8</accession>
<feature type="transmembrane region" description="Helical" evidence="7">
    <location>
        <begin position="76"/>
        <end position="99"/>
    </location>
</feature>
<dbReference type="Proteomes" id="UP000030625">
    <property type="component" value="Chromosome"/>
</dbReference>
<evidence type="ECO:0000256" key="6">
    <source>
        <dbReference type="ARBA" id="ARBA00023136"/>
    </source>
</evidence>
<evidence type="ECO:0000256" key="5">
    <source>
        <dbReference type="ARBA" id="ARBA00022989"/>
    </source>
</evidence>
<dbReference type="OrthoDB" id="3521657at2"/>
<keyword evidence="5 7" id="KW-1133">Transmembrane helix</keyword>
<dbReference type="GO" id="GO:0005886">
    <property type="term" value="C:plasma membrane"/>
    <property type="evidence" value="ECO:0007669"/>
    <property type="project" value="UniProtKB-SubCell"/>
</dbReference>
<feature type="domain" description="ABC transmembrane type-1" evidence="8">
    <location>
        <begin position="72"/>
        <end position="262"/>
    </location>
</feature>
<evidence type="ECO:0000256" key="3">
    <source>
        <dbReference type="ARBA" id="ARBA00022475"/>
    </source>
</evidence>
<keyword evidence="2 7" id="KW-0813">Transport</keyword>
<dbReference type="PANTHER" id="PTHR43744:SF12">
    <property type="entry name" value="ABC TRANSPORTER PERMEASE PROTEIN MG189-RELATED"/>
    <property type="match status" value="1"/>
</dbReference>
<evidence type="ECO:0000256" key="2">
    <source>
        <dbReference type="ARBA" id="ARBA00022448"/>
    </source>
</evidence>
<gene>
    <name evidence="9" type="ORF">AH68_02635</name>
</gene>
<evidence type="ECO:0000313" key="10">
    <source>
        <dbReference type="Proteomes" id="UP000030625"/>
    </source>
</evidence>
<evidence type="ECO:0000256" key="7">
    <source>
        <dbReference type="RuleBase" id="RU363032"/>
    </source>
</evidence>
<evidence type="ECO:0000256" key="1">
    <source>
        <dbReference type="ARBA" id="ARBA00004651"/>
    </source>
</evidence>
<dbReference type="STRING" id="1447716.AH68_02635"/>
<sequence length="277" mass="30831">MTYSQRELVHKIIRTVVVLVLALICAIPLWYVIVSSFKTSVDMFKNPLGPPTEWTFSNYVKAFEGGNIIRAFANTLIVTVITVLLQVLIGSMAAFGVVYKKSKFTAIVGGVLMITFAIPAQATILPLYRMESDLQIVNTLFGLIALYMGSSVFCYFLIVGYMKSLPQELFEAAKIDGAGPWRIYRTIVLPLITPILTTVIVFQTMSTWNDFLLPSVFLSSTDKQTVVLQVYNAVQQFGTNWPLFMTITVLALLPVFIFFCFCQKWIVSGLVAGSVKG</sequence>
<dbReference type="GO" id="GO:0055085">
    <property type="term" value="P:transmembrane transport"/>
    <property type="evidence" value="ECO:0007669"/>
    <property type="project" value="InterPro"/>
</dbReference>
<dbReference type="PROSITE" id="PS50928">
    <property type="entry name" value="ABC_TM1"/>
    <property type="match status" value="1"/>
</dbReference>
<keyword evidence="3" id="KW-1003">Cell membrane</keyword>
<feature type="transmembrane region" description="Helical" evidence="7">
    <location>
        <begin position="140"/>
        <end position="162"/>
    </location>
</feature>
<dbReference type="Pfam" id="PF00528">
    <property type="entry name" value="BPD_transp_1"/>
    <property type="match status" value="1"/>
</dbReference>
<dbReference type="EMBL" id="CP007456">
    <property type="protein sequence ID" value="AIZ14122.1"/>
    <property type="molecule type" value="Genomic_DNA"/>
</dbReference>
<dbReference type="AlphaFoldDB" id="A0A0A7I1D8"/>
<feature type="transmembrane region" description="Helical" evidence="7">
    <location>
        <begin position="241"/>
        <end position="261"/>
    </location>
</feature>